<reference evidence="1" key="2">
    <citation type="submission" date="2023-05" db="EMBL/GenBank/DDBJ databases">
        <authorList>
            <person name="Schelkunov M.I."/>
        </authorList>
    </citation>
    <scope>NUCLEOTIDE SEQUENCE</scope>
    <source>
        <strain evidence="1">Hsosn_3</strain>
        <tissue evidence="1">Leaf</tissue>
    </source>
</reference>
<comment type="caution">
    <text evidence="1">The sequence shown here is derived from an EMBL/GenBank/DDBJ whole genome shotgun (WGS) entry which is preliminary data.</text>
</comment>
<reference evidence="1" key="1">
    <citation type="submission" date="2023-02" db="EMBL/GenBank/DDBJ databases">
        <title>Genome of toxic invasive species Heracleum sosnowskyi carries increased number of genes despite the absence of recent whole-genome duplications.</title>
        <authorList>
            <person name="Schelkunov M."/>
            <person name="Shtratnikova V."/>
            <person name="Makarenko M."/>
            <person name="Klepikova A."/>
            <person name="Omelchenko D."/>
            <person name="Novikova G."/>
            <person name="Obukhova E."/>
            <person name="Bogdanov V."/>
            <person name="Penin A."/>
            <person name="Logacheva M."/>
        </authorList>
    </citation>
    <scope>NUCLEOTIDE SEQUENCE</scope>
    <source>
        <strain evidence="1">Hsosn_3</strain>
        <tissue evidence="1">Leaf</tissue>
    </source>
</reference>
<evidence type="ECO:0000313" key="2">
    <source>
        <dbReference type="Proteomes" id="UP001237642"/>
    </source>
</evidence>
<protein>
    <submittedName>
        <fullName evidence="1">Uncharacterized protein</fullName>
    </submittedName>
</protein>
<sequence>MKARYFPSSSILNAGLGNNPSYVWRSILAAKDLICSGSVLKVGNGEDISIWNDPWIPVYGSTRVQTSVVQGLEDAKVSNLFKTGLNEWDYDLLRDIFNQEDVERIVKIPVAHTNQGADKWIWSFSCSNGGASF</sequence>
<evidence type="ECO:0000313" key="1">
    <source>
        <dbReference type="EMBL" id="KAK1376038.1"/>
    </source>
</evidence>
<dbReference type="Proteomes" id="UP001237642">
    <property type="component" value="Unassembled WGS sequence"/>
</dbReference>
<keyword evidence="2" id="KW-1185">Reference proteome</keyword>
<dbReference type="AlphaFoldDB" id="A0AAD8ML19"/>
<name>A0AAD8ML19_9APIA</name>
<dbReference type="EMBL" id="JAUIZM010000007">
    <property type="protein sequence ID" value="KAK1376038.1"/>
    <property type="molecule type" value="Genomic_DNA"/>
</dbReference>
<organism evidence="1 2">
    <name type="scientific">Heracleum sosnowskyi</name>
    <dbReference type="NCBI Taxonomy" id="360622"/>
    <lineage>
        <taxon>Eukaryota</taxon>
        <taxon>Viridiplantae</taxon>
        <taxon>Streptophyta</taxon>
        <taxon>Embryophyta</taxon>
        <taxon>Tracheophyta</taxon>
        <taxon>Spermatophyta</taxon>
        <taxon>Magnoliopsida</taxon>
        <taxon>eudicotyledons</taxon>
        <taxon>Gunneridae</taxon>
        <taxon>Pentapetalae</taxon>
        <taxon>asterids</taxon>
        <taxon>campanulids</taxon>
        <taxon>Apiales</taxon>
        <taxon>Apiaceae</taxon>
        <taxon>Apioideae</taxon>
        <taxon>apioid superclade</taxon>
        <taxon>Tordylieae</taxon>
        <taxon>Tordyliinae</taxon>
        <taxon>Heracleum</taxon>
    </lineage>
</organism>
<proteinExistence type="predicted"/>
<accession>A0AAD8ML19</accession>
<gene>
    <name evidence="1" type="ORF">POM88_032231</name>
</gene>